<feature type="domain" description="HD/PDEase" evidence="2">
    <location>
        <begin position="156"/>
        <end position="290"/>
    </location>
</feature>
<dbReference type="SUPFAM" id="SSF109604">
    <property type="entry name" value="HD-domain/PDEase-like"/>
    <property type="match status" value="1"/>
</dbReference>
<dbReference type="CDD" id="cd00077">
    <property type="entry name" value="HDc"/>
    <property type="match status" value="1"/>
</dbReference>
<accession>A0A6J7H9S7</accession>
<organism evidence="3">
    <name type="scientific">freshwater metagenome</name>
    <dbReference type="NCBI Taxonomy" id="449393"/>
    <lineage>
        <taxon>unclassified sequences</taxon>
        <taxon>metagenomes</taxon>
        <taxon>ecological metagenomes</taxon>
    </lineage>
</organism>
<evidence type="ECO:0000313" key="3">
    <source>
        <dbReference type="EMBL" id="CAB4916432.1"/>
    </source>
</evidence>
<dbReference type="PANTHER" id="PTHR37294:SF1">
    <property type="entry name" value="3'-5' EXORIBONUCLEASE YHAM"/>
    <property type="match status" value="1"/>
</dbReference>
<dbReference type="NCBIfam" id="TIGR00277">
    <property type="entry name" value="HDIG"/>
    <property type="match status" value="1"/>
</dbReference>
<dbReference type="InterPro" id="IPR003607">
    <property type="entry name" value="HD/PDEase_dom"/>
</dbReference>
<dbReference type="Gene3D" id="1.10.3210.10">
    <property type="entry name" value="Hypothetical protein af1432"/>
    <property type="match status" value="1"/>
</dbReference>
<dbReference type="InterPro" id="IPR006674">
    <property type="entry name" value="HD_domain"/>
</dbReference>
<dbReference type="InterPro" id="IPR006675">
    <property type="entry name" value="HDIG_dom"/>
</dbReference>
<evidence type="ECO:0000256" key="1">
    <source>
        <dbReference type="ARBA" id="ARBA00022801"/>
    </source>
</evidence>
<proteinExistence type="predicted"/>
<dbReference type="SMART" id="SM00471">
    <property type="entry name" value="HDc"/>
    <property type="match status" value="1"/>
</dbReference>
<sequence length="325" mass="35058">MLVRDLIDGQEFDEVFLVRAAEMRTKKDGGQFLKLTIGDRTGAFTVNIWDDVEAHVELCRAGSVVRASGSFSVDPKWGPQARARFTPAEPGTYDEAELRDGPPRGVELMEADLRELIATIRQPALHGLLEAILGEGTPTWTAFRAAPAAKHYHQAYTHGLLEHSLTVAQAVSAISSTFPGLDRDVAVTGALLHDIGKLEAYAETDGIIEMTDAGKLLGEIPLGYYRVRRAIEELTDFPADIAQALLHIILSHHGALEHGSPVVPATREATLVHMMDNLGGRLGSFDRLERELAPGSVWSNFDRAIGGGAYFGGAAGDLGEQRSAA</sequence>
<dbReference type="GO" id="GO:0016787">
    <property type="term" value="F:hydrolase activity"/>
    <property type="evidence" value="ECO:0007669"/>
    <property type="project" value="UniProtKB-KW"/>
</dbReference>
<keyword evidence="1" id="KW-0378">Hydrolase</keyword>
<reference evidence="3" key="1">
    <citation type="submission" date="2020-05" db="EMBL/GenBank/DDBJ databases">
        <authorList>
            <person name="Chiriac C."/>
            <person name="Salcher M."/>
            <person name="Ghai R."/>
            <person name="Kavagutti S V."/>
        </authorList>
    </citation>
    <scope>NUCLEOTIDE SEQUENCE</scope>
</reference>
<evidence type="ECO:0000259" key="2">
    <source>
        <dbReference type="SMART" id="SM00471"/>
    </source>
</evidence>
<name>A0A6J7H9S7_9ZZZZ</name>
<protein>
    <submittedName>
        <fullName evidence="3">Unannotated protein</fullName>
    </submittedName>
</protein>
<dbReference type="PANTHER" id="PTHR37294">
    <property type="entry name" value="3'-5' EXORIBONUCLEASE YHAM"/>
    <property type="match status" value="1"/>
</dbReference>
<dbReference type="InterPro" id="IPR050798">
    <property type="entry name" value="YhaM_exoribonuc/phosphodiest"/>
</dbReference>
<gene>
    <name evidence="3" type="ORF">UFOPK3674_00270</name>
</gene>
<dbReference type="AlphaFoldDB" id="A0A6J7H9S7"/>
<dbReference type="EMBL" id="CAFBMX010000001">
    <property type="protein sequence ID" value="CAB4916432.1"/>
    <property type="molecule type" value="Genomic_DNA"/>
</dbReference>
<dbReference type="GO" id="GO:0031125">
    <property type="term" value="P:rRNA 3'-end processing"/>
    <property type="evidence" value="ECO:0007669"/>
    <property type="project" value="TreeGrafter"/>
</dbReference>
<dbReference type="Pfam" id="PF01966">
    <property type="entry name" value="HD"/>
    <property type="match status" value="1"/>
</dbReference>